<dbReference type="NCBIfam" id="TIGR00797">
    <property type="entry name" value="matE"/>
    <property type="match status" value="1"/>
</dbReference>
<dbReference type="GO" id="GO:0005886">
    <property type="term" value="C:plasma membrane"/>
    <property type="evidence" value="ECO:0007669"/>
    <property type="project" value="UniProtKB-SubCell"/>
</dbReference>
<feature type="transmembrane region" description="Helical" evidence="10">
    <location>
        <begin position="361"/>
        <end position="381"/>
    </location>
</feature>
<dbReference type="OrthoDB" id="9811110at2"/>
<keyword evidence="5" id="KW-1003">Cell membrane</keyword>
<comment type="subcellular location">
    <subcellularLocation>
        <location evidence="1">Cell membrane</location>
        <topology evidence="1">Multi-pass membrane protein</topology>
    </subcellularLocation>
</comment>
<protein>
    <recommendedName>
        <fullName evidence="3">Multidrug export protein MepA</fullName>
    </recommendedName>
</protein>
<dbReference type="KEGG" id="gfe:Gferi_23750"/>
<evidence type="ECO:0000256" key="8">
    <source>
        <dbReference type="ARBA" id="ARBA00023136"/>
    </source>
</evidence>
<dbReference type="GO" id="GO:0046677">
    <property type="term" value="P:response to antibiotic"/>
    <property type="evidence" value="ECO:0007669"/>
    <property type="project" value="UniProtKB-KW"/>
</dbReference>
<dbReference type="RefSeq" id="WP_069980603.1">
    <property type="nucleotide sequence ID" value="NZ_CP017269.1"/>
</dbReference>
<keyword evidence="6 10" id="KW-0812">Transmembrane</keyword>
<gene>
    <name evidence="11" type="ORF">Gferi_23750</name>
</gene>
<organism evidence="11 12">
    <name type="scientific">Geosporobacter ferrireducens</name>
    <dbReference type="NCBI Taxonomy" id="1424294"/>
    <lineage>
        <taxon>Bacteria</taxon>
        <taxon>Bacillati</taxon>
        <taxon>Bacillota</taxon>
        <taxon>Clostridia</taxon>
        <taxon>Peptostreptococcales</taxon>
        <taxon>Thermotaleaceae</taxon>
        <taxon>Geosporobacter</taxon>
    </lineage>
</organism>
<keyword evidence="4" id="KW-0813">Transport</keyword>
<reference evidence="11 12" key="1">
    <citation type="submission" date="2016-09" db="EMBL/GenBank/DDBJ databases">
        <title>Genomic analysis reveals versatility of anaerobic energy metabolism of Geosporobacter ferrireducens IRF9 of phylum Firmicutes.</title>
        <authorList>
            <person name="Kim S.-J."/>
        </authorList>
    </citation>
    <scope>NUCLEOTIDE SEQUENCE [LARGE SCALE GENOMIC DNA]</scope>
    <source>
        <strain evidence="11 12">IRF9</strain>
    </source>
</reference>
<evidence type="ECO:0000256" key="4">
    <source>
        <dbReference type="ARBA" id="ARBA00022448"/>
    </source>
</evidence>
<evidence type="ECO:0000256" key="1">
    <source>
        <dbReference type="ARBA" id="ARBA00004651"/>
    </source>
</evidence>
<proteinExistence type="inferred from homology"/>
<feature type="transmembrane region" description="Helical" evidence="10">
    <location>
        <begin position="417"/>
        <end position="439"/>
    </location>
</feature>
<dbReference type="InterPro" id="IPR045070">
    <property type="entry name" value="MATE_MepA-like"/>
</dbReference>
<dbReference type="InterPro" id="IPR002528">
    <property type="entry name" value="MATE_fam"/>
</dbReference>
<feature type="transmembrane region" description="Helical" evidence="10">
    <location>
        <begin position="318"/>
        <end position="341"/>
    </location>
</feature>
<feature type="transmembrane region" description="Helical" evidence="10">
    <location>
        <begin position="194"/>
        <end position="216"/>
    </location>
</feature>
<dbReference type="InterPro" id="IPR048279">
    <property type="entry name" value="MdtK-like"/>
</dbReference>
<feature type="transmembrane region" description="Helical" evidence="10">
    <location>
        <begin position="237"/>
        <end position="258"/>
    </location>
</feature>
<evidence type="ECO:0000313" key="11">
    <source>
        <dbReference type="EMBL" id="AOT72294.1"/>
    </source>
</evidence>
<dbReference type="Pfam" id="PF01554">
    <property type="entry name" value="MatE"/>
    <property type="match status" value="2"/>
</dbReference>
<dbReference type="InterPro" id="IPR051327">
    <property type="entry name" value="MATE_MepA_subfamily"/>
</dbReference>
<evidence type="ECO:0000256" key="2">
    <source>
        <dbReference type="ARBA" id="ARBA00008417"/>
    </source>
</evidence>
<feature type="transmembrane region" description="Helical" evidence="10">
    <location>
        <begin position="16"/>
        <end position="37"/>
    </location>
</feature>
<feature type="transmembrane region" description="Helical" evidence="10">
    <location>
        <begin position="93"/>
        <end position="116"/>
    </location>
</feature>
<dbReference type="PANTHER" id="PTHR43823:SF3">
    <property type="entry name" value="MULTIDRUG EXPORT PROTEIN MEPA"/>
    <property type="match status" value="1"/>
</dbReference>
<evidence type="ECO:0000256" key="6">
    <source>
        <dbReference type="ARBA" id="ARBA00022692"/>
    </source>
</evidence>
<evidence type="ECO:0000256" key="5">
    <source>
        <dbReference type="ARBA" id="ARBA00022475"/>
    </source>
</evidence>
<evidence type="ECO:0000313" key="12">
    <source>
        <dbReference type="Proteomes" id="UP000095743"/>
    </source>
</evidence>
<sequence length="462" mass="49610">METNKDTLITMPVGRLLLKFSLPAIGGMIVNSLYNLVDRIFVGRIGGLAMTGIGLSLPFMMLLSAVSSLVGIGASALISIKLGENKKDEAQRLLGNAITLLTGLMLLMTLLGLIFKAPMLKAFGASDSTMPYALDYMTVILYGAIFQGIGVGLVNVVRATGHPVKSMMIVIVGTLVNIILDPILIFTLDMGISGAAWATIMAQLVTTIMVIGHFLSEKSQIKIEKQKLKLHLVTIKSILSIGFAAFAMQLASVVVSIISNNALKTYGGDVAIGAMTIINSVMVLFLMSAMGITQGAAPIIGFNYGAKRFDRVKKVLKLELTAVASICTMTFIFVQAFPVMLSSIFTSELDLIEKASNGMRLFLLILPLISAQIVGASYFQAIGEAKKATFLGLLRQVLLLIPLLLILPHFFGLNGVWGAATLSDLISSLIAIVSLKLAFKHLDTLDKEYRPLETKPLVEIVE</sequence>
<accession>A0A1D8GN32</accession>
<dbReference type="PIRSF" id="PIRSF006603">
    <property type="entry name" value="DinF"/>
    <property type="match status" value="1"/>
</dbReference>
<comment type="similarity">
    <text evidence="2">Belongs to the multi antimicrobial extrusion (MATE) (TC 2.A.66.1) family. MepA subfamily.</text>
</comment>
<feature type="transmembrane region" description="Helical" evidence="10">
    <location>
        <begin position="169"/>
        <end position="188"/>
    </location>
</feature>
<keyword evidence="7 10" id="KW-1133">Transmembrane helix</keyword>
<feature type="transmembrane region" description="Helical" evidence="10">
    <location>
        <begin position="393"/>
        <end position="411"/>
    </location>
</feature>
<evidence type="ECO:0000256" key="10">
    <source>
        <dbReference type="SAM" id="Phobius"/>
    </source>
</evidence>
<dbReference type="Proteomes" id="UP000095743">
    <property type="component" value="Chromosome"/>
</dbReference>
<dbReference type="GO" id="GO:0015297">
    <property type="term" value="F:antiporter activity"/>
    <property type="evidence" value="ECO:0007669"/>
    <property type="project" value="InterPro"/>
</dbReference>
<dbReference type="AlphaFoldDB" id="A0A1D8GN32"/>
<name>A0A1D8GN32_9FIRM</name>
<evidence type="ECO:0000256" key="7">
    <source>
        <dbReference type="ARBA" id="ARBA00022989"/>
    </source>
</evidence>
<dbReference type="STRING" id="1424294.Gferi_23750"/>
<evidence type="ECO:0000256" key="3">
    <source>
        <dbReference type="ARBA" id="ARBA00022106"/>
    </source>
</evidence>
<evidence type="ECO:0000256" key="9">
    <source>
        <dbReference type="ARBA" id="ARBA00023251"/>
    </source>
</evidence>
<feature type="transmembrane region" description="Helical" evidence="10">
    <location>
        <begin position="136"/>
        <end position="157"/>
    </location>
</feature>
<dbReference type="EMBL" id="CP017269">
    <property type="protein sequence ID" value="AOT72294.1"/>
    <property type="molecule type" value="Genomic_DNA"/>
</dbReference>
<keyword evidence="12" id="KW-1185">Reference proteome</keyword>
<feature type="transmembrane region" description="Helical" evidence="10">
    <location>
        <begin position="270"/>
        <end position="297"/>
    </location>
</feature>
<dbReference type="CDD" id="cd13143">
    <property type="entry name" value="MATE_MepA_like"/>
    <property type="match status" value="1"/>
</dbReference>
<dbReference type="GO" id="GO:0042910">
    <property type="term" value="F:xenobiotic transmembrane transporter activity"/>
    <property type="evidence" value="ECO:0007669"/>
    <property type="project" value="InterPro"/>
</dbReference>
<keyword evidence="9" id="KW-0046">Antibiotic resistance</keyword>
<keyword evidence="8 10" id="KW-0472">Membrane</keyword>
<dbReference type="PANTHER" id="PTHR43823">
    <property type="entry name" value="SPORULATION PROTEIN YKVU"/>
    <property type="match status" value="1"/>
</dbReference>
<feature type="transmembrane region" description="Helical" evidence="10">
    <location>
        <begin position="57"/>
        <end position="81"/>
    </location>
</feature>